<evidence type="ECO:0000313" key="3">
    <source>
        <dbReference type="Proteomes" id="UP000663903"/>
    </source>
</evidence>
<dbReference type="AlphaFoldDB" id="A0A975CPS2"/>
<dbReference type="Proteomes" id="UP000663903">
    <property type="component" value="Chromosome"/>
</dbReference>
<organism evidence="2 3">
    <name type="scientific">Ottowia testudinis</name>
    <dbReference type="NCBI Taxonomy" id="2816950"/>
    <lineage>
        <taxon>Bacteria</taxon>
        <taxon>Pseudomonadati</taxon>
        <taxon>Pseudomonadota</taxon>
        <taxon>Betaproteobacteria</taxon>
        <taxon>Burkholderiales</taxon>
        <taxon>Comamonadaceae</taxon>
        <taxon>Ottowia</taxon>
    </lineage>
</organism>
<reference evidence="2" key="1">
    <citation type="submission" date="2021-03" db="EMBL/GenBank/DDBJ databases">
        <title>Ottowia sp. 27C isolated from the cloaca of a Giant Asian pond turtle (Heosemys grandis).</title>
        <authorList>
            <person name="Spergser J."/>
            <person name="Busse H.-J."/>
        </authorList>
    </citation>
    <scope>NUCLEOTIDE SEQUENCE</scope>
    <source>
        <strain evidence="2">27C</strain>
    </source>
</reference>
<proteinExistence type="predicted"/>
<keyword evidence="1" id="KW-0812">Transmembrane</keyword>
<accession>A0A975CPS2</accession>
<feature type="transmembrane region" description="Helical" evidence="1">
    <location>
        <begin position="69"/>
        <end position="87"/>
    </location>
</feature>
<evidence type="ECO:0000313" key="2">
    <source>
        <dbReference type="EMBL" id="QTD47443.1"/>
    </source>
</evidence>
<keyword evidence="1" id="KW-1133">Transmembrane helix</keyword>
<feature type="transmembrane region" description="Helical" evidence="1">
    <location>
        <begin position="6"/>
        <end position="31"/>
    </location>
</feature>
<protein>
    <submittedName>
        <fullName evidence="2">Uncharacterized protein</fullName>
    </submittedName>
</protein>
<sequence length="90" mass="9454">MDLVDFIWHLAGFAWPALAVALGVVLAARLLYKKTPVALALKAQLAINFAVGVGVLLAGLVLTGHDGRMLTYAALVLASATTQAWLARRG</sequence>
<keyword evidence="3" id="KW-1185">Reference proteome</keyword>
<gene>
    <name evidence="2" type="ORF">J1M35_17005</name>
</gene>
<dbReference type="KEGG" id="otd:J1M35_17005"/>
<dbReference type="EMBL" id="CP071796">
    <property type="protein sequence ID" value="QTD47443.1"/>
    <property type="molecule type" value="Genomic_DNA"/>
</dbReference>
<evidence type="ECO:0000256" key="1">
    <source>
        <dbReference type="SAM" id="Phobius"/>
    </source>
</evidence>
<keyword evidence="1" id="KW-0472">Membrane</keyword>
<feature type="transmembrane region" description="Helical" evidence="1">
    <location>
        <begin position="43"/>
        <end position="63"/>
    </location>
</feature>
<name>A0A975CPS2_9BURK</name>